<keyword evidence="4 6" id="KW-0472">Membrane</keyword>
<name>A0AAD9ZIW6_9LECA</name>
<dbReference type="HAMAP" id="MF_03058">
    <property type="entry name" value="VMA21"/>
    <property type="match status" value="1"/>
</dbReference>
<dbReference type="Pfam" id="PF09446">
    <property type="entry name" value="VMA21"/>
    <property type="match status" value="1"/>
</dbReference>
<dbReference type="GO" id="GO:0005789">
    <property type="term" value="C:endoplasmic reticulum membrane"/>
    <property type="evidence" value="ECO:0007669"/>
    <property type="project" value="UniProtKB-SubCell"/>
</dbReference>
<evidence type="ECO:0000256" key="5">
    <source>
        <dbReference type="ARBA" id="ARBA00023329"/>
    </source>
</evidence>
<proteinExistence type="inferred from homology"/>
<keyword evidence="1 6" id="KW-0812">Transmembrane</keyword>
<reference evidence="8" key="1">
    <citation type="submission" date="2022-11" db="EMBL/GenBank/DDBJ databases">
        <title>Chromosomal genome sequence assembly and mating type (MAT) locus characterization of the leprose asexual lichenized fungus Lepraria neglecta (Nyl.) Erichsen.</title>
        <authorList>
            <person name="Allen J.L."/>
            <person name="Pfeffer B."/>
        </authorList>
    </citation>
    <scope>NUCLEOTIDE SEQUENCE</scope>
    <source>
        <strain evidence="8">Allen 5258</strain>
    </source>
</reference>
<comment type="caution">
    <text evidence="6">Lacks conserved residue(s) required for the propagation of feature annotation.</text>
</comment>
<dbReference type="Proteomes" id="UP001276659">
    <property type="component" value="Unassembled WGS sequence"/>
</dbReference>
<dbReference type="GO" id="GO:0012507">
    <property type="term" value="C:ER to Golgi transport vesicle membrane"/>
    <property type="evidence" value="ECO:0007669"/>
    <property type="project" value="UniProtKB-SubCell"/>
</dbReference>
<evidence type="ECO:0000256" key="3">
    <source>
        <dbReference type="ARBA" id="ARBA00022989"/>
    </source>
</evidence>
<keyword evidence="3 6" id="KW-1133">Transmembrane helix</keyword>
<sequence length="112" mass="12063">MTSRRIISTEKNLLEKDDRNDATPSASEKSNITPAVPAAVIYKLLGFTLAMIAGPIGTYFLTLNTIFRGNSTWAGATAAIMANVVLIAYVIVAMKEDESDKLAAEEKARKGQ</sequence>
<dbReference type="GO" id="GO:0033116">
    <property type="term" value="C:endoplasmic reticulum-Golgi intermediate compartment membrane"/>
    <property type="evidence" value="ECO:0007669"/>
    <property type="project" value="UniProtKB-SubCell"/>
</dbReference>
<feature type="transmembrane region" description="Helical" evidence="6">
    <location>
        <begin position="73"/>
        <end position="92"/>
    </location>
</feature>
<dbReference type="InterPro" id="IPR019013">
    <property type="entry name" value="Vma21"/>
</dbReference>
<accession>A0AAD9ZIW6</accession>
<comment type="similarity">
    <text evidence="6">Belongs to the VMA21 family.</text>
</comment>
<dbReference type="EMBL" id="JASNWA010000003">
    <property type="protein sequence ID" value="KAK3178763.1"/>
    <property type="molecule type" value="Genomic_DNA"/>
</dbReference>
<comment type="caution">
    <text evidence="8">The sequence shown here is derived from an EMBL/GenBank/DDBJ whole genome shotgun (WGS) entry which is preliminary data.</text>
</comment>
<keyword evidence="2 6" id="KW-0256">Endoplasmic reticulum</keyword>
<feature type="compositionally biased region" description="Polar residues" evidence="7">
    <location>
        <begin position="1"/>
        <end position="11"/>
    </location>
</feature>
<gene>
    <name evidence="8" type="primary">VMA21</name>
    <name evidence="8" type="ORF">OEA41_000900</name>
</gene>
<evidence type="ECO:0000256" key="6">
    <source>
        <dbReference type="HAMAP-Rule" id="MF_03058"/>
    </source>
</evidence>
<evidence type="ECO:0000256" key="4">
    <source>
        <dbReference type="ARBA" id="ARBA00023136"/>
    </source>
</evidence>
<evidence type="ECO:0000256" key="7">
    <source>
        <dbReference type="SAM" id="MobiDB-lite"/>
    </source>
</evidence>
<feature type="transmembrane region" description="Helical" evidence="6">
    <location>
        <begin position="40"/>
        <end position="61"/>
    </location>
</feature>
<evidence type="ECO:0000256" key="2">
    <source>
        <dbReference type="ARBA" id="ARBA00022824"/>
    </source>
</evidence>
<organism evidence="8 9">
    <name type="scientific">Lepraria neglecta</name>
    <dbReference type="NCBI Taxonomy" id="209136"/>
    <lineage>
        <taxon>Eukaryota</taxon>
        <taxon>Fungi</taxon>
        <taxon>Dikarya</taxon>
        <taxon>Ascomycota</taxon>
        <taxon>Pezizomycotina</taxon>
        <taxon>Lecanoromycetes</taxon>
        <taxon>OSLEUM clade</taxon>
        <taxon>Lecanoromycetidae</taxon>
        <taxon>Lecanorales</taxon>
        <taxon>Lecanorineae</taxon>
        <taxon>Stereocaulaceae</taxon>
        <taxon>Lepraria</taxon>
    </lineage>
</organism>
<keyword evidence="5 6" id="KW-0968">Cytoplasmic vesicle</keyword>
<evidence type="ECO:0000313" key="8">
    <source>
        <dbReference type="EMBL" id="KAK3178763.1"/>
    </source>
</evidence>
<dbReference type="GO" id="GO:0070072">
    <property type="term" value="P:vacuolar proton-transporting V-type ATPase complex assembly"/>
    <property type="evidence" value="ECO:0007669"/>
    <property type="project" value="UniProtKB-UniRule"/>
</dbReference>
<protein>
    <submittedName>
        <fullName evidence="8">Vacuolar ATPase assembly integral membrane protein vma21</fullName>
    </submittedName>
</protein>
<dbReference type="AlphaFoldDB" id="A0AAD9ZIW6"/>
<dbReference type="PANTHER" id="PTHR31792">
    <property type="entry name" value="VACUOLAR ATPASE ASSEMBLY INTEGRAL MEMBRANE PROTEIN VMA21"/>
    <property type="match status" value="1"/>
</dbReference>
<comment type="subcellular location">
    <subcellularLocation>
        <location evidence="6">Endoplasmic reticulum membrane</location>
        <topology evidence="6">Multi-pass membrane protein</topology>
    </subcellularLocation>
    <subcellularLocation>
        <location evidence="6">Endoplasmic reticulum-Golgi intermediate compartment membrane</location>
        <topology evidence="6">Multi-pass membrane protein</topology>
    </subcellularLocation>
    <subcellularLocation>
        <location evidence="6">Cytoplasmic vesicle</location>
        <location evidence="6">COPII-coated vesicle membrane</location>
        <topology evidence="6">Multi-pass membrane protein</topology>
    </subcellularLocation>
</comment>
<evidence type="ECO:0000313" key="9">
    <source>
        <dbReference type="Proteomes" id="UP001276659"/>
    </source>
</evidence>
<evidence type="ECO:0000256" key="1">
    <source>
        <dbReference type="ARBA" id="ARBA00022692"/>
    </source>
</evidence>
<comment type="function">
    <text evidence="6">Required for the assembly of the V0 complex of the vacuolar ATPase (V-ATPase) in the endoplasmic reticulum.</text>
</comment>
<dbReference type="PANTHER" id="PTHR31792:SF3">
    <property type="entry name" value="VACUOLAR ATPASE ASSEMBLY INTEGRAL MEMBRANE PROTEIN VMA21"/>
    <property type="match status" value="1"/>
</dbReference>
<feature type="region of interest" description="Disordered" evidence="7">
    <location>
        <begin position="1"/>
        <end position="30"/>
    </location>
</feature>
<feature type="compositionally biased region" description="Basic and acidic residues" evidence="7">
    <location>
        <begin position="12"/>
        <end position="21"/>
    </location>
</feature>
<keyword evidence="9" id="KW-1185">Reference proteome</keyword>